<dbReference type="Gene3D" id="2.60.40.1880">
    <property type="entry name" value="Invasion associated locus B (IalB) protein"/>
    <property type="match status" value="1"/>
</dbReference>
<evidence type="ECO:0000256" key="2">
    <source>
        <dbReference type="SAM" id="SignalP"/>
    </source>
</evidence>
<proteinExistence type="predicted"/>
<dbReference type="OrthoDB" id="9797912at2"/>
<dbReference type="RefSeq" id="WP_124088477.1">
    <property type="nucleotide sequence ID" value="NZ_UXAW01000114.1"/>
</dbReference>
<keyword evidence="4" id="KW-1185">Reference proteome</keyword>
<dbReference type="EMBL" id="UXAW01000114">
    <property type="protein sequence ID" value="VDC33366.1"/>
    <property type="molecule type" value="Genomic_DNA"/>
</dbReference>
<evidence type="ECO:0000256" key="1">
    <source>
        <dbReference type="SAM" id="MobiDB-lite"/>
    </source>
</evidence>
<feature type="compositionally biased region" description="Low complexity" evidence="1">
    <location>
        <begin position="25"/>
        <end position="52"/>
    </location>
</feature>
<organism evidence="3 4">
    <name type="scientific">Pseudogemmobacter humi</name>
    <dbReference type="NCBI Taxonomy" id="2483812"/>
    <lineage>
        <taxon>Bacteria</taxon>
        <taxon>Pseudomonadati</taxon>
        <taxon>Pseudomonadota</taxon>
        <taxon>Alphaproteobacteria</taxon>
        <taxon>Rhodobacterales</taxon>
        <taxon>Paracoccaceae</taxon>
        <taxon>Pseudogemmobacter</taxon>
    </lineage>
</organism>
<dbReference type="AlphaFoldDB" id="A0A3P5XSK5"/>
<feature type="chain" id="PRO_5018182566" evidence="2">
    <location>
        <begin position="24"/>
        <end position="228"/>
    </location>
</feature>
<feature type="signal peptide" evidence="2">
    <location>
        <begin position="1"/>
        <end position="23"/>
    </location>
</feature>
<name>A0A3P5XSK5_9RHOB</name>
<keyword evidence="2" id="KW-0732">Signal</keyword>
<evidence type="ECO:0000313" key="3">
    <source>
        <dbReference type="EMBL" id="VDC33366.1"/>
    </source>
</evidence>
<reference evidence="3 4" key="1">
    <citation type="submission" date="2018-11" db="EMBL/GenBank/DDBJ databases">
        <authorList>
            <person name="Criscuolo A."/>
        </authorList>
    </citation>
    <scope>NUCLEOTIDE SEQUENCE [LARGE SCALE GENOMIC DNA]</scope>
    <source>
        <strain evidence="3">ACIP111625</strain>
    </source>
</reference>
<dbReference type="Proteomes" id="UP000277498">
    <property type="component" value="Unassembled WGS sequence"/>
</dbReference>
<dbReference type="InterPro" id="IPR038696">
    <property type="entry name" value="IalB_sf"/>
</dbReference>
<evidence type="ECO:0000313" key="4">
    <source>
        <dbReference type="Proteomes" id="UP000277498"/>
    </source>
</evidence>
<feature type="region of interest" description="Disordered" evidence="1">
    <location>
        <begin position="25"/>
        <end position="58"/>
    </location>
</feature>
<accession>A0A3P5XSK5</accession>
<gene>
    <name evidence="3" type="ORF">XINFAN_03795</name>
</gene>
<dbReference type="InterPro" id="IPR010642">
    <property type="entry name" value="Invasion_prot_B"/>
</dbReference>
<sequence length="228" mass="23389">MLKSRISLLALLLAVGAPLTAAAQEGEAPATEAPAAEAPAEAPATETPADPTGGLSMGAEIGGESPIYTAANFEAWEQRCEKTGLGADPCQLYQLLKDAEGNSVAEFAMFSLPEGTSGPAVAGANFIAPLETLLTEGMVITIDGGKPRAYPFTVCTNIGCVARIGFTAEEIAAFKKGGKATFSITPFVAPDQKVALDVSLKGFTAGYDAMAAANKLADEAMQKQADQQ</sequence>
<dbReference type="Pfam" id="PF06776">
    <property type="entry name" value="IalB"/>
    <property type="match status" value="1"/>
</dbReference>
<protein>
    <submittedName>
        <fullName evidence="3">Invasion associated locus B (IalB) protein</fullName>
    </submittedName>
</protein>